<feature type="transmembrane region" description="Helical" evidence="1">
    <location>
        <begin position="12"/>
        <end position="31"/>
    </location>
</feature>
<reference evidence="2" key="1">
    <citation type="submission" date="2022-10" db="EMBL/GenBank/DDBJ databases">
        <title>The WGS of Solirubrobacter phytolaccae KCTC 29190.</title>
        <authorList>
            <person name="Jiang Z."/>
        </authorList>
    </citation>
    <scope>NUCLEOTIDE SEQUENCE</scope>
    <source>
        <strain evidence="2">KCTC 29190</strain>
    </source>
</reference>
<keyword evidence="1" id="KW-0812">Transmembrane</keyword>
<accession>A0A9X3NI76</accession>
<sequence length="84" mass="9196">MTLLYAGITDGAWNLLWMYVWLLSTIGASYLSDRKGYGDRPGLATGLILTVLGTIIWLVIPAKPESKWKTLGPFGRGQKNRAAA</sequence>
<feature type="transmembrane region" description="Helical" evidence="1">
    <location>
        <begin position="43"/>
        <end position="60"/>
    </location>
</feature>
<keyword evidence="3" id="KW-1185">Reference proteome</keyword>
<gene>
    <name evidence="2" type="ORF">OJ997_15640</name>
</gene>
<evidence type="ECO:0000313" key="3">
    <source>
        <dbReference type="Proteomes" id="UP001147653"/>
    </source>
</evidence>
<dbReference type="RefSeq" id="WP_270026087.1">
    <property type="nucleotide sequence ID" value="NZ_JAPDDP010000026.1"/>
</dbReference>
<comment type="caution">
    <text evidence="2">The sequence shown here is derived from an EMBL/GenBank/DDBJ whole genome shotgun (WGS) entry which is preliminary data.</text>
</comment>
<name>A0A9X3NI76_9ACTN</name>
<dbReference type="EMBL" id="JAPDDP010000026">
    <property type="protein sequence ID" value="MDA0181737.1"/>
    <property type="molecule type" value="Genomic_DNA"/>
</dbReference>
<organism evidence="2 3">
    <name type="scientific">Solirubrobacter phytolaccae</name>
    <dbReference type="NCBI Taxonomy" id="1404360"/>
    <lineage>
        <taxon>Bacteria</taxon>
        <taxon>Bacillati</taxon>
        <taxon>Actinomycetota</taxon>
        <taxon>Thermoleophilia</taxon>
        <taxon>Solirubrobacterales</taxon>
        <taxon>Solirubrobacteraceae</taxon>
        <taxon>Solirubrobacter</taxon>
    </lineage>
</organism>
<dbReference type="Proteomes" id="UP001147653">
    <property type="component" value="Unassembled WGS sequence"/>
</dbReference>
<proteinExistence type="predicted"/>
<keyword evidence="1" id="KW-1133">Transmembrane helix</keyword>
<evidence type="ECO:0000256" key="1">
    <source>
        <dbReference type="SAM" id="Phobius"/>
    </source>
</evidence>
<evidence type="ECO:0000313" key="2">
    <source>
        <dbReference type="EMBL" id="MDA0181737.1"/>
    </source>
</evidence>
<protein>
    <submittedName>
        <fullName evidence="2">Uncharacterized protein</fullName>
    </submittedName>
</protein>
<dbReference type="AlphaFoldDB" id="A0A9X3NI76"/>
<keyword evidence="1" id="KW-0472">Membrane</keyword>